<dbReference type="Gene3D" id="2.40.50.140">
    <property type="entry name" value="Nucleic acid-binding proteins"/>
    <property type="match status" value="1"/>
</dbReference>
<dbReference type="InterPro" id="IPR052165">
    <property type="entry name" value="Membrane_assoc_protease"/>
</dbReference>
<protein>
    <submittedName>
        <fullName evidence="7">NfeD family protein</fullName>
    </submittedName>
</protein>
<dbReference type="PANTHER" id="PTHR33507:SF3">
    <property type="entry name" value="INNER MEMBRANE PROTEIN YBBJ"/>
    <property type="match status" value="1"/>
</dbReference>
<keyword evidence="3 5" id="KW-1133">Transmembrane helix</keyword>
<keyword evidence="4 5" id="KW-0472">Membrane</keyword>
<proteinExistence type="predicted"/>
<keyword evidence="2 5" id="KW-0812">Transmembrane</keyword>
<comment type="subcellular location">
    <subcellularLocation>
        <location evidence="1">Membrane</location>
        <topology evidence="1">Multi-pass membrane protein</topology>
    </subcellularLocation>
</comment>
<dbReference type="Proteomes" id="UP000265419">
    <property type="component" value="Unassembled WGS sequence"/>
</dbReference>
<reference evidence="7 8" key="1">
    <citation type="submission" date="2018-07" db="EMBL/GenBank/DDBJ databases">
        <title>Arthrobacter sp. nov., isolated from raw cow's milk with high bacterial count.</title>
        <authorList>
            <person name="Hahne J."/>
            <person name="Isele D."/>
            <person name="Lipski A."/>
        </authorList>
    </citation>
    <scope>NUCLEOTIDE SEQUENCE [LARGE SCALE GENOMIC DNA]</scope>
    <source>
        <strain evidence="7 8">JZ R-35</strain>
    </source>
</reference>
<sequence>MFEWLVQNSWAIWLALVLVFIAIEALTLDLWFATLAGGALAGMFTALAGGPGWLQIVIFALAALILIFGLRPIALRQIRKSTADSLSNIDRLIGQDALVLEPTSRVTGTAKIHGETWTARSEDHGPLSPGTHAVVVRISGATAYLSAAPAFPAGEASGPAAPLSR</sequence>
<evidence type="ECO:0000256" key="3">
    <source>
        <dbReference type="ARBA" id="ARBA00022989"/>
    </source>
</evidence>
<evidence type="ECO:0000256" key="5">
    <source>
        <dbReference type="SAM" id="Phobius"/>
    </source>
</evidence>
<feature type="transmembrane region" description="Helical" evidence="5">
    <location>
        <begin position="12"/>
        <end position="32"/>
    </location>
</feature>
<feature type="domain" description="NfeD-like C-terminal" evidence="6">
    <location>
        <begin position="90"/>
        <end position="143"/>
    </location>
</feature>
<gene>
    <name evidence="7" type="ORF">DWB68_08945</name>
</gene>
<comment type="caution">
    <text evidence="7">The sequence shown here is derived from an EMBL/GenBank/DDBJ whole genome shotgun (WGS) entry which is preliminary data.</text>
</comment>
<evidence type="ECO:0000259" key="6">
    <source>
        <dbReference type="Pfam" id="PF01957"/>
    </source>
</evidence>
<dbReference type="SUPFAM" id="SSF141322">
    <property type="entry name" value="NfeD domain-like"/>
    <property type="match status" value="1"/>
</dbReference>
<dbReference type="Pfam" id="PF01957">
    <property type="entry name" value="NfeD"/>
    <property type="match status" value="1"/>
</dbReference>
<organism evidence="7 8">
    <name type="scientific">Galactobacter valiniphilus</name>
    <dbReference type="NCBI Taxonomy" id="2676122"/>
    <lineage>
        <taxon>Bacteria</taxon>
        <taxon>Bacillati</taxon>
        <taxon>Actinomycetota</taxon>
        <taxon>Actinomycetes</taxon>
        <taxon>Micrococcales</taxon>
        <taxon>Micrococcaceae</taxon>
        <taxon>Galactobacter</taxon>
    </lineage>
</organism>
<accession>A0A399JAE1</accession>
<evidence type="ECO:0000313" key="8">
    <source>
        <dbReference type="Proteomes" id="UP000265419"/>
    </source>
</evidence>
<dbReference type="InterPro" id="IPR012340">
    <property type="entry name" value="NA-bd_OB-fold"/>
</dbReference>
<dbReference type="GO" id="GO:0005886">
    <property type="term" value="C:plasma membrane"/>
    <property type="evidence" value="ECO:0007669"/>
    <property type="project" value="TreeGrafter"/>
</dbReference>
<keyword evidence="8" id="KW-1185">Reference proteome</keyword>
<evidence type="ECO:0000256" key="1">
    <source>
        <dbReference type="ARBA" id="ARBA00004141"/>
    </source>
</evidence>
<dbReference type="InterPro" id="IPR002810">
    <property type="entry name" value="NfeD-like_C"/>
</dbReference>
<dbReference type="RefSeq" id="WP_119424792.1">
    <property type="nucleotide sequence ID" value="NZ_QQXK01000015.1"/>
</dbReference>
<name>A0A399JAE1_9MICC</name>
<evidence type="ECO:0000256" key="2">
    <source>
        <dbReference type="ARBA" id="ARBA00022692"/>
    </source>
</evidence>
<evidence type="ECO:0000313" key="7">
    <source>
        <dbReference type="EMBL" id="RII42184.1"/>
    </source>
</evidence>
<dbReference type="EMBL" id="QQXK01000015">
    <property type="protein sequence ID" value="RII42184.1"/>
    <property type="molecule type" value="Genomic_DNA"/>
</dbReference>
<dbReference type="AlphaFoldDB" id="A0A399JAE1"/>
<dbReference type="PANTHER" id="PTHR33507">
    <property type="entry name" value="INNER MEMBRANE PROTEIN YBBJ"/>
    <property type="match status" value="1"/>
</dbReference>
<feature type="transmembrane region" description="Helical" evidence="5">
    <location>
        <begin position="52"/>
        <end position="70"/>
    </location>
</feature>
<evidence type="ECO:0000256" key="4">
    <source>
        <dbReference type="ARBA" id="ARBA00023136"/>
    </source>
</evidence>